<dbReference type="HOGENOM" id="CLU_034597_2_0_1"/>
<keyword evidence="2 5" id="KW-0812">Transmembrane</keyword>
<name>H2XX60_CIOIN</name>
<keyword evidence="3 6" id="KW-1133">Transmembrane helix</keyword>
<reference evidence="9" key="1">
    <citation type="journal article" date="2002" name="Science">
        <title>The draft genome of Ciona intestinalis: insights into chordate and vertebrate origins.</title>
        <authorList>
            <person name="Dehal P."/>
            <person name="Satou Y."/>
            <person name="Campbell R.K."/>
            <person name="Chapman J."/>
            <person name="Degnan B."/>
            <person name="De Tomaso A."/>
            <person name="Davidson B."/>
            <person name="Di Gregorio A."/>
            <person name="Gelpke M."/>
            <person name="Goodstein D.M."/>
            <person name="Harafuji N."/>
            <person name="Hastings K.E."/>
            <person name="Ho I."/>
            <person name="Hotta K."/>
            <person name="Huang W."/>
            <person name="Kawashima T."/>
            <person name="Lemaire P."/>
            <person name="Martinez D."/>
            <person name="Meinertzhagen I.A."/>
            <person name="Necula S."/>
            <person name="Nonaka M."/>
            <person name="Putnam N."/>
            <person name="Rash S."/>
            <person name="Saiga H."/>
            <person name="Satake M."/>
            <person name="Terry A."/>
            <person name="Yamada L."/>
            <person name="Wang H.G."/>
            <person name="Awazu S."/>
            <person name="Azumi K."/>
            <person name="Boore J."/>
            <person name="Branno M."/>
            <person name="Chin-Bow S."/>
            <person name="DeSantis R."/>
            <person name="Doyle S."/>
            <person name="Francino P."/>
            <person name="Keys D.N."/>
            <person name="Haga S."/>
            <person name="Hayashi H."/>
            <person name="Hino K."/>
            <person name="Imai K.S."/>
            <person name="Inaba K."/>
            <person name="Kano S."/>
            <person name="Kobayashi K."/>
            <person name="Kobayashi M."/>
            <person name="Lee B.I."/>
            <person name="Makabe K.W."/>
            <person name="Manohar C."/>
            <person name="Matassi G."/>
            <person name="Medina M."/>
            <person name="Mochizuki Y."/>
            <person name="Mount S."/>
            <person name="Morishita T."/>
            <person name="Miura S."/>
            <person name="Nakayama A."/>
            <person name="Nishizaka S."/>
            <person name="Nomoto H."/>
            <person name="Ohta F."/>
            <person name="Oishi K."/>
            <person name="Rigoutsos I."/>
            <person name="Sano M."/>
            <person name="Sasaki A."/>
            <person name="Sasakura Y."/>
            <person name="Shoguchi E."/>
            <person name="Shin-i T."/>
            <person name="Spagnuolo A."/>
            <person name="Stainier D."/>
            <person name="Suzuki M.M."/>
            <person name="Tassy O."/>
            <person name="Takatori N."/>
            <person name="Tokuoka M."/>
            <person name="Yagi K."/>
            <person name="Yoshizaki F."/>
            <person name="Wada S."/>
            <person name="Zhang C."/>
            <person name="Hyatt P.D."/>
            <person name="Larimer F."/>
            <person name="Detter C."/>
            <person name="Doggett N."/>
            <person name="Glavina T."/>
            <person name="Hawkins T."/>
            <person name="Richardson P."/>
            <person name="Lucas S."/>
            <person name="Kohara Y."/>
            <person name="Levine M."/>
            <person name="Satoh N."/>
            <person name="Rokhsar D.S."/>
        </authorList>
    </citation>
    <scope>NUCLEOTIDE SEQUENCE [LARGE SCALE GENOMIC DNA]</scope>
</reference>
<dbReference type="PROSITE" id="PS50922">
    <property type="entry name" value="TLC"/>
    <property type="match status" value="1"/>
</dbReference>
<feature type="domain" description="TLC" evidence="7">
    <location>
        <begin position="45"/>
        <end position="246"/>
    </location>
</feature>
<reference evidence="8" key="2">
    <citation type="journal article" date="2008" name="Genome Biol.">
        <title>Improved genome assembly and evidence-based global gene model set for the chordate Ciona intestinalis: new insight into intron and operon populations.</title>
        <authorList>
            <person name="Satou Y."/>
            <person name="Mineta K."/>
            <person name="Ogasawara M."/>
            <person name="Sasakura Y."/>
            <person name="Shoguchi E."/>
            <person name="Ueno K."/>
            <person name="Yamada L."/>
            <person name="Matsumoto J."/>
            <person name="Wasserscheid J."/>
            <person name="Dewar K."/>
            <person name="Wiley G.B."/>
            <person name="Macmil S.L."/>
            <person name="Roe B.A."/>
            <person name="Zeller R.W."/>
            <person name="Hastings K.E."/>
            <person name="Lemaire P."/>
            <person name="Lindquist E."/>
            <person name="Endo T."/>
            <person name="Hotta K."/>
            <person name="Inaba K."/>
        </authorList>
    </citation>
    <scope>NUCLEOTIDE SEQUENCE [LARGE SCALE GENOMIC DNA]</scope>
    <source>
        <strain evidence="8">wild type</strain>
    </source>
</reference>
<proteinExistence type="predicted"/>
<accession>H2XX60</accession>
<evidence type="ECO:0000256" key="5">
    <source>
        <dbReference type="PROSITE-ProRule" id="PRU00205"/>
    </source>
</evidence>
<keyword evidence="9" id="KW-1185">Reference proteome</keyword>
<comment type="subcellular location">
    <subcellularLocation>
        <location evidence="1">Membrane</location>
        <topology evidence="1">Multi-pass membrane protein</topology>
    </subcellularLocation>
</comment>
<evidence type="ECO:0000256" key="6">
    <source>
        <dbReference type="SAM" id="Phobius"/>
    </source>
</evidence>
<dbReference type="AlphaFoldDB" id="H2XX60"/>
<feature type="transmembrane region" description="Helical" evidence="6">
    <location>
        <begin position="85"/>
        <end position="108"/>
    </location>
</feature>
<dbReference type="GO" id="GO:0005783">
    <property type="term" value="C:endoplasmic reticulum"/>
    <property type="evidence" value="ECO:0000318"/>
    <property type="project" value="GO_Central"/>
</dbReference>
<reference evidence="8" key="4">
    <citation type="submission" date="2025-09" db="UniProtKB">
        <authorList>
            <consortium name="Ensembl"/>
        </authorList>
    </citation>
    <scope>IDENTIFICATION</scope>
</reference>
<evidence type="ECO:0000256" key="4">
    <source>
        <dbReference type="ARBA" id="ARBA00023136"/>
    </source>
</evidence>
<dbReference type="SMART" id="SM00724">
    <property type="entry name" value="TLC"/>
    <property type="match status" value="1"/>
</dbReference>
<dbReference type="InParanoid" id="H2XX60"/>
<dbReference type="Proteomes" id="UP000008144">
    <property type="component" value="Chromosome 5"/>
</dbReference>
<feature type="transmembrane region" description="Helical" evidence="6">
    <location>
        <begin position="52"/>
        <end position="73"/>
    </location>
</feature>
<dbReference type="Pfam" id="PF03798">
    <property type="entry name" value="TRAM_LAG1_CLN8"/>
    <property type="match status" value="1"/>
</dbReference>
<evidence type="ECO:0000256" key="2">
    <source>
        <dbReference type="ARBA" id="ARBA00022692"/>
    </source>
</evidence>
<evidence type="ECO:0000256" key="3">
    <source>
        <dbReference type="ARBA" id="ARBA00022989"/>
    </source>
</evidence>
<feature type="transmembrane region" description="Helical" evidence="6">
    <location>
        <begin position="213"/>
        <end position="234"/>
    </location>
</feature>
<protein>
    <recommendedName>
        <fullName evidence="7">TLC domain-containing protein</fullName>
    </recommendedName>
</protein>
<feature type="transmembrane region" description="Helical" evidence="6">
    <location>
        <begin position="6"/>
        <end position="25"/>
    </location>
</feature>
<dbReference type="InterPro" id="IPR006634">
    <property type="entry name" value="TLC-dom"/>
</dbReference>
<dbReference type="GO" id="GO:0055088">
    <property type="term" value="P:lipid homeostasis"/>
    <property type="evidence" value="ECO:0000318"/>
    <property type="project" value="GO_Central"/>
</dbReference>
<dbReference type="GeneTree" id="ENSGT01010000222313"/>
<feature type="transmembrane region" description="Helical" evidence="6">
    <location>
        <begin position="179"/>
        <end position="201"/>
    </location>
</feature>
<evidence type="ECO:0000256" key="1">
    <source>
        <dbReference type="ARBA" id="ARBA00004141"/>
    </source>
</evidence>
<evidence type="ECO:0000313" key="9">
    <source>
        <dbReference type="Proteomes" id="UP000008144"/>
    </source>
</evidence>
<keyword evidence="4 5" id="KW-0472">Membrane</keyword>
<reference evidence="8" key="3">
    <citation type="submission" date="2025-08" db="UniProtKB">
        <authorList>
            <consortium name="Ensembl"/>
        </authorList>
    </citation>
    <scope>IDENTIFICATION</scope>
</reference>
<dbReference type="EMBL" id="EAAA01002184">
    <property type="status" value="NOT_ANNOTATED_CDS"/>
    <property type="molecule type" value="Genomic_DNA"/>
</dbReference>
<dbReference type="GO" id="GO:0016020">
    <property type="term" value="C:membrane"/>
    <property type="evidence" value="ECO:0007669"/>
    <property type="project" value="UniProtKB-SubCell"/>
</dbReference>
<sequence>MAYSAYIYNNALVALTSFVFFYSAGKKISLLVTQSTKSYASMSKKTKMEFHFRNNSTIHAVLVTALCIFVLIWDRKELSDPLWGVSWKAEAITAITLGYLLADFVYLLRSNSSTTDAYWSSMCHHLLTMSVYLNITVFGCFSYISLIRLTAEMSTPFVNMRWVLDVCGMKLSKIFVYNGWLMVLTFFCCRILVMPYGYYVVLILRHTEGFRRLGVLALCMVPAALIDLMNLYWFSRMIKGLLKYLDLQKRM</sequence>
<feature type="transmembrane region" description="Helical" evidence="6">
    <location>
        <begin position="129"/>
        <end position="151"/>
    </location>
</feature>
<dbReference type="OMA" id="FLFYHIW"/>
<dbReference type="InterPro" id="IPR050846">
    <property type="entry name" value="TLCD"/>
</dbReference>
<organism evidence="8 9">
    <name type="scientific">Ciona intestinalis</name>
    <name type="common">Transparent sea squirt</name>
    <name type="synonym">Ascidia intestinalis</name>
    <dbReference type="NCBI Taxonomy" id="7719"/>
    <lineage>
        <taxon>Eukaryota</taxon>
        <taxon>Metazoa</taxon>
        <taxon>Chordata</taxon>
        <taxon>Tunicata</taxon>
        <taxon>Ascidiacea</taxon>
        <taxon>Phlebobranchia</taxon>
        <taxon>Cionidae</taxon>
        <taxon>Ciona</taxon>
    </lineage>
</organism>
<dbReference type="PANTHER" id="PTHR13439">
    <property type="entry name" value="CT120 PROTEIN"/>
    <property type="match status" value="1"/>
</dbReference>
<evidence type="ECO:0000313" key="8">
    <source>
        <dbReference type="Ensembl" id="ENSCINP00000034244.1"/>
    </source>
</evidence>
<evidence type="ECO:0000259" key="7">
    <source>
        <dbReference type="PROSITE" id="PS50922"/>
    </source>
</evidence>
<dbReference type="PANTHER" id="PTHR13439:SF0">
    <property type="entry name" value="TOPOISOMERASE I DAMAGE AFFECTED PROTEIN 4"/>
    <property type="match status" value="1"/>
</dbReference>
<dbReference type="Ensembl" id="ENSCINT00000032172.1">
    <property type="protein sequence ID" value="ENSCINP00000034244.1"/>
    <property type="gene ID" value="ENSCING00000020975.1"/>
</dbReference>